<reference evidence="3" key="1">
    <citation type="journal article" date="2019" name="Int. J. Food Microbiol.">
        <title>Developing a novel molecular serotyping system based on capsular polysaccharide synthesis gene clusters of Vibrio parahaemolyticus.</title>
        <authorList>
            <person name="Pang Y."/>
            <person name="Guo X."/>
            <person name="Tian X."/>
            <person name="Liu F."/>
            <person name="Wang L."/>
            <person name="Wu J."/>
            <person name="Zhang S."/>
            <person name="Li S."/>
            <person name="Liu B."/>
        </authorList>
    </citation>
    <scope>NUCLEOTIDE SEQUENCE</scope>
    <source>
        <strain evidence="3">G3495</strain>
    </source>
</reference>
<evidence type="ECO:0000259" key="2">
    <source>
        <dbReference type="Pfam" id="PF00534"/>
    </source>
</evidence>
<keyword evidence="1 3" id="KW-0808">Transferase</keyword>
<name>A0A5P4S7L6_VIBPH</name>
<dbReference type="AlphaFoldDB" id="A0A5P4S7L6"/>
<dbReference type="PANTHER" id="PTHR46401:SF2">
    <property type="entry name" value="GLYCOSYLTRANSFERASE WBBK-RELATED"/>
    <property type="match status" value="1"/>
</dbReference>
<dbReference type="Gene3D" id="3.40.50.2000">
    <property type="entry name" value="Glycogen Phosphorylase B"/>
    <property type="match status" value="1"/>
</dbReference>
<protein>
    <submittedName>
        <fullName evidence="3">Putative glycosyltransferase</fullName>
    </submittedName>
</protein>
<dbReference type="InterPro" id="IPR001296">
    <property type="entry name" value="Glyco_trans_1"/>
</dbReference>
<organism evidence="3">
    <name type="scientific">Vibrio parahaemolyticus</name>
    <dbReference type="NCBI Taxonomy" id="670"/>
    <lineage>
        <taxon>Bacteria</taxon>
        <taxon>Pseudomonadati</taxon>
        <taxon>Pseudomonadota</taxon>
        <taxon>Gammaproteobacteria</taxon>
        <taxon>Vibrionales</taxon>
        <taxon>Vibrionaceae</taxon>
        <taxon>Vibrio</taxon>
    </lineage>
</organism>
<dbReference type="Pfam" id="PF00534">
    <property type="entry name" value="Glycos_transf_1"/>
    <property type="match status" value="1"/>
</dbReference>
<evidence type="ECO:0000256" key="1">
    <source>
        <dbReference type="ARBA" id="ARBA00022679"/>
    </source>
</evidence>
<gene>
    <name evidence="3" type="primary">wcuI</name>
</gene>
<proteinExistence type="predicted"/>
<dbReference type="PANTHER" id="PTHR46401">
    <property type="entry name" value="GLYCOSYLTRANSFERASE WBBK-RELATED"/>
    <property type="match status" value="1"/>
</dbReference>
<sequence>MSTVLFCGPQYLNLNEKAGGVFKEMELRAEALNSVGWNVQYLRQDQTPDWDNISLVHVFMANESTYGLVKLLKEKKKVVVSPIIDRTEKESHLRILINIMSKIPKMHSNLTRAKDICNLSDEVVIRSSEEKRKLNIAFGVDGGVVVKLPYKRVDLTEEEITLKVTKRQVFFLGDLGNERKNVHRLIQACDELGVNLVLAGVIGNDQYSKKVKTLISQSETTQYLGKITESEKYKLLLESEVFCLPSLMEGVGIAALEALDLHCKVIISKNGGARDYFLDAVQYVNPNSLDDMKTKISAALNNKEKPECGDVFDALNLNKIGLETINVYKKVLCNEI</sequence>
<dbReference type="GO" id="GO:0009103">
    <property type="term" value="P:lipopolysaccharide biosynthetic process"/>
    <property type="evidence" value="ECO:0007669"/>
    <property type="project" value="TreeGrafter"/>
</dbReference>
<evidence type="ECO:0000313" key="3">
    <source>
        <dbReference type="EMBL" id="QFC17973.1"/>
    </source>
</evidence>
<feature type="domain" description="Glycosyl transferase family 1" evidence="2">
    <location>
        <begin position="159"/>
        <end position="307"/>
    </location>
</feature>
<dbReference type="GO" id="GO:0016757">
    <property type="term" value="F:glycosyltransferase activity"/>
    <property type="evidence" value="ECO:0007669"/>
    <property type="project" value="InterPro"/>
</dbReference>
<dbReference type="SUPFAM" id="SSF53756">
    <property type="entry name" value="UDP-Glycosyltransferase/glycogen phosphorylase"/>
    <property type="match status" value="1"/>
</dbReference>
<accession>A0A5P4S7L6</accession>
<dbReference type="EMBL" id="MK463649">
    <property type="protein sequence ID" value="QFC17973.1"/>
    <property type="molecule type" value="Genomic_DNA"/>
</dbReference>